<dbReference type="PANTHER" id="PTHR10947">
    <property type="entry name" value="PHENYLALANYL-TRNA SYNTHETASE BETA CHAIN AND LEUCINE-RICH REPEAT-CONTAINING PROTEIN 47"/>
    <property type="match status" value="1"/>
</dbReference>
<dbReference type="InterPro" id="IPR032675">
    <property type="entry name" value="LRR_dom_sf"/>
</dbReference>
<sequence length="543" mass="60448">MWTEIQQVQERQRHELVLTGPEVAQRIDENGLDEHVYDLADLNFLEISRTSLALLDSKIGNLRNLSRLVLHNNKLKELPETVGKLTKLKFLDISQNELSSLPNILANLADLQSLNASVNNIASISDLSHCVRLTNVDLSHNKLENFPEDLCNGYLVNLIDIKLNNNLLANISPEIVLLSALKQIDLSSNKITEIPKELSECQKLKEVLLADNPIKDSRLKKLTAQKPPKSKAILDYVREHCAYLGRTVTEESGKKGAGKPKKKKGGKSNDADERAKDEIQVIAAGEDSKRIVVKPSVISIRPYIVCCILRNLQLDEPAKLQKFISIQTDLHDELCEKRMAATIATHDLDSINGDIVYEARIPSNITLQPLKKNGQMTAQKLVGQLEDEAEALRKEKKRNTFSGIHKYLTLLQDKPLYACLTAKTDGTVISFPPITNSEKTKVTVDTKSVLLEVTSTKSMAFCKIVIEKLLLECFAASVVRVAAKKEEQPDTDEDAAGDQAGDSGGKRLLVVEQVKIFDESGELRVVYPSRVDLNLDQLNIVRD</sequence>
<dbReference type="SMART" id="SM00365">
    <property type="entry name" value="LRR_SD22"/>
    <property type="match status" value="4"/>
</dbReference>
<dbReference type="PANTHER" id="PTHR10947:SF3">
    <property type="entry name" value="LEUCINE-RICH REPEAT-CONTAINING PROTEIN 47"/>
    <property type="match status" value="1"/>
</dbReference>
<keyword evidence="1" id="KW-0433">Leucine-rich repeat</keyword>
<dbReference type="GO" id="GO:0006432">
    <property type="term" value="P:phenylalanyl-tRNA aminoacylation"/>
    <property type="evidence" value="ECO:0007669"/>
    <property type="project" value="InterPro"/>
</dbReference>
<proteinExistence type="predicted"/>
<feature type="domain" description="B3/B4 tRNA-binding" evidence="4">
    <location>
        <begin position="300"/>
        <end position="474"/>
    </location>
</feature>
<accession>A0A1D1V3R2</accession>
<dbReference type="GO" id="GO:0004826">
    <property type="term" value="F:phenylalanine-tRNA ligase activity"/>
    <property type="evidence" value="ECO:0007669"/>
    <property type="project" value="InterPro"/>
</dbReference>
<dbReference type="Pfam" id="PF00560">
    <property type="entry name" value="LRR_1"/>
    <property type="match status" value="1"/>
</dbReference>
<organism evidence="5 6">
    <name type="scientific">Ramazzottius varieornatus</name>
    <name type="common">Water bear</name>
    <name type="synonym">Tardigrade</name>
    <dbReference type="NCBI Taxonomy" id="947166"/>
    <lineage>
        <taxon>Eukaryota</taxon>
        <taxon>Metazoa</taxon>
        <taxon>Ecdysozoa</taxon>
        <taxon>Tardigrada</taxon>
        <taxon>Eutardigrada</taxon>
        <taxon>Parachela</taxon>
        <taxon>Hypsibioidea</taxon>
        <taxon>Ramazzottiidae</taxon>
        <taxon>Ramazzottius</taxon>
    </lineage>
</organism>
<evidence type="ECO:0000313" key="5">
    <source>
        <dbReference type="EMBL" id="GAU93088.1"/>
    </source>
</evidence>
<reference evidence="5 6" key="1">
    <citation type="journal article" date="2016" name="Nat. Commun.">
        <title>Extremotolerant tardigrade genome and improved radiotolerance of human cultured cells by tardigrade-unique protein.</title>
        <authorList>
            <person name="Hashimoto T."/>
            <person name="Horikawa D.D."/>
            <person name="Saito Y."/>
            <person name="Kuwahara H."/>
            <person name="Kozuka-Hata H."/>
            <person name="Shin-I T."/>
            <person name="Minakuchi Y."/>
            <person name="Ohishi K."/>
            <person name="Motoyama A."/>
            <person name="Aizu T."/>
            <person name="Enomoto A."/>
            <person name="Kondo K."/>
            <person name="Tanaka S."/>
            <person name="Hara Y."/>
            <person name="Koshikawa S."/>
            <person name="Sagara H."/>
            <person name="Miura T."/>
            <person name="Yokobori S."/>
            <person name="Miyagawa K."/>
            <person name="Suzuki Y."/>
            <person name="Kubo T."/>
            <person name="Oyama M."/>
            <person name="Kohara Y."/>
            <person name="Fujiyama A."/>
            <person name="Arakawa K."/>
            <person name="Katayama T."/>
            <person name="Toyoda A."/>
            <person name="Kunieda T."/>
        </authorList>
    </citation>
    <scope>NUCLEOTIDE SEQUENCE [LARGE SCALE GENOMIC DNA]</scope>
    <source>
        <strain evidence="5 6">YOKOZUNA-1</strain>
    </source>
</reference>
<dbReference type="InterPro" id="IPR020825">
    <property type="entry name" value="Phe-tRNA_synthase-like_B3/B4"/>
</dbReference>
<evidence type="ECO:0000259" key="4">
    <source>
        <dbReference type="SMART" id="SM00873"/>
    </source>
</evidence>
<name>A0A1D1V3R2_RAMVA</name>
<dbReference type="Pfam" id="PF23598">
    <property type="entry name" value="LRR_14"/>
    <property type="match status" value="1"/>
</dbReference>
<dbReference type="Gene3D" id="3.50.40.10">
    <property type="entry name" value="Phenylalanyl-trna Synthetase, Chain B, domain 3"/>
    <property type="match status" value="1"/>
</dbReference>
<dbReference type="SUPFAM" id="SSF52058">
    <property type="entry name" value="L domain-like"/>
    <property type="match status" value="1"/>
</dbReference>
<dbReference type="InterPro" id="IPR055414">
    <property type="entry name" value="LRR_R13L4/SHOC2-like"/>
</dbReference>
<evidence type="ECO:0000313" key="6">
    <source>
        <dbReference type="Proteomes" id="UP000186922"/>
    </source>
</evidence>
<dbReference type="SMART" id="SM00873">
    <property type="entry name" value="B3_4"/>
    <property type="match status" value="1"/>
</dbReference>
<dbReference type="InterPro" id="IPR005146">
    <property type="entry name" value="B3/B4_tRNA-bd"/>
</dbReference>
<keyword evidence="6" id="KW-1185">Reference proteome</keyword>
<dbReference type="GO" id="GO:0003723">
    <property type="term" value="F:RNA binding"/>
    <property type="evidence" value="ECO:0007669"/>
    <property type="project" value="InterPro"/>
</dbReference>
<feature type="region of interest" description="Disordered" evidence="3">
    <location>
        <begin position="251"/>
        <end position="273"/>
    </location>
</feature>
<dbReference type="PRINTS" id="PR00019">
    <property type="entry name" value="LEURICHRPT"/>
</dbReference>
<evidence type="ECO:0000256" key="2">
    <source>
        <dbReference type="ARBA" id="ARBA00022737"/>
    </source>
</evidence>
<feature type="compositionally biased region" description="Basic residues" evidence="3">
    <location>
        <begin position="256"/>
        <end position="266"/>
    </location>
</feature>
<gene>
    <name evidence="5" type="primary">RvY_05076-1</name>
    <name evidence="5" type="synonym">RvY_05076.1</name>
    <name evidence="5" type="ORF">RvY_05076</name>
</gene>
<protein>
    <recommendedName>
        <fullName evidence="4">B3/B4 tRNA-binding domain-containing protein</fullName>
    </recommendedName>
</protein>
<evidence type="ECO:0000256" key="3">
    <source>
        <dbReference type="SAM" id="MobiDB-lite"/>
    </source>
</evidence>
<dbReference type="Proteomes" id="UP000186922">
    <property type="component" value="Unassembled WGS sequence"/>
</dbReference>
<dbReference type="STRING" id="947166.A0A1D1V3R2"/>
<keyword evidence="2" id="KW-0677">Repeat</keyword>
<dbReference type="AlphaFoldDB" id="A0A1D1V3R2"/>
<dbReference type="SMART" id="SM00364">
    <property type="entry name" value="LRR_BAC"/>
    <property type="match status" value="5"/>
</dbReference>
<dbReference type="SMART" id="SM00369">
    <property type="entry name" value="LRR_TYP"/>
    <property type="match status" value="6"/>
</dbReference>
<dbReference type="Gene3D" id="3.80.10.10">
    <property type="entry name" value="Ribonuclease Inhibitor"/>
    <property type="match status" value="2"/>
</dbReference>
<dbReference type="PROSITE" id="PS51450">
    <property type="entry name" value="LRR"/>
    <property type="match status" value="3"/>
</dbReference>
<dbReference type="InterPro" id="IPR003591">
    <property type="entry name" value="Leu-rich_rpt_typical-subtyp"/>
</dbReference>
<comment type="caution">
    <text evidence="5">The sequence shown here is derived from an EMBL/GenBank/DDBJ whole genome shotgun (WGS) entry which is preliminary data.</text>
</comment>
<dbReference type="OrthoDB" id="67933at2759"/>
<dbReference type="EMBL" id="BDGG01000002">
    <property type="protein sequence ID" value="GAU93088.1"/>
    <property type="molecule type" value="Genomic_DNA"/>
</dbReference>
<dbReference type="InterPro" id="IPR045060">
    <property type="entry name" value="Phe-tRNA-ligase_IIc_bsu"/>
</dbReference>
<evidence type="ECO:0000256" key="1">
    <source>
        <dbReference type="ARBA" id="ARBA00022614"/>
    </source>
</evidence>
<dbReference type="InterPro" id="IPR001611">
    <property type="entry name" value="Leu-rich_rpt"/>
</dbReference>